<dbReference type="Gene3D" id="1.10.630.10">
    <property type="entry name" value="Cytochrome P450"/>
    <property type="match status" value="1"/>
</dbReference>
<dbReference type="InterPro" id="IPR001128">
    <property type="entry name" value="Cyt_P450"/>
</dbReference>
<dbReference type="InterPro" id="IPR017972">
    <property type="entry name" value="Cyt_P450_CS"/>
</dbReference>
<feature type="transmembrane region" description="Helical" evidence="9">
    <location>
        <begin position="6"/>
        <end position="26"/>
    </location>
</feature>
<dbReference type="SUPFAM" id="SSF48264">
    <property type="entry name" value="Cytochrome P450"/>
    <property type="match status" value="1"/>
</dbReference>
<evidence type="ECO:0000256" key="4">
    <source>
        <dbReference type="ARBA" id="ARBA00022723"/>
    </source>
</evidence>
<dbReference type="Proteomes" id="UP000253664">
    <property type="component" value="Unassembled WGS sequence"/>
</dbReference>
<keyword evidence="11" id="KW-1185">Reference proteome</keyword>
<evidence type="ECO:0000256" key="1">
    <source>
        <dbReference type="ARBA" id="ARBA00001971"/>
    </source>
</evidence>
<keyword evidence="5 7" id="KW-0408">Iron</keyword>
<dbReference type="PANTHER" id="PTHR24305">
    <property type="entry name" value="CYTOCHROME P450"/>
    <property type="match status" value="1"/>
</dbReference>
<dbReference type="STRING" id="1330021.A0A367LN40"/>
<dbReference type="PANTHER" id="PTHR24305:SF166">
    <property type="entry name" value="CYTOCHROME P450 12A4, MITOCHONDRIAL-RELATED"/>
    <property type="match status" value="1"/>
</dbReference>
<dbReference type="AlphaFoldDB" id="A0A367LN40"/>
<protein>
    <recommendedName>
        <fullName evidence="12">Cytochrome P450</fullName>
    </recommendedName>
</protein>
<dbReference type="GO" id="GO:0016705">
    <property type="term" value="F:oxidoreductase activity, acting on paired donors, with incorporation or reduction of molecular oxygen"/>
    <property type="evidence" value="ECO:0007669"/>
    <property type="project" value="InterPro"/>
</dbReference>
<keyword evidence="9" id="KW-0472">Membrane</keyword>
<feature type="binding site" description="axial binding residue" evidence="7">
    <location>
        <position position="458"/>
    </location>
    <ligand>
        <name>heme</name>
        <dbReference type="ChEBI" id="CHEBI:30413"/>
    </ligand>
    <ligandPart>
        <name>Fe</name>
        <dbReference type="ChEBI" id="CHEBI:18248"/>
    </ligandPart>
</feature>
<keyword evidence="9" id="KW-1133">Transmembrane helix</keyword>
<evidence type="ECO:0008006" key="12">
    <source>
        <dbReference type="Google" id="ProtNLM"/>
    </source>
</evidence>
<evidence type="ECO:0000256" key="8">
    <source>
        <dbReference type="RuleBase" id="RU000461"/>
    </source>
</evidence>
<comment type="cofactor">
    <cofactor evidence="1 7">
        <name>heme</name>
        <dbReference type="ChEBI" id="CHEBI:30413"/>
    </cofactor>
</comment>
<keyword evidence="4 7" id="KW-0479">Metal-binding</keyword>
<dbReference type="GO" id="GO:0004497">
    <property type="term" value="F:monooxygenase activity"/>
    <property type="evidence" value="ECO:0007669"/>
    <property type="project" value="UniProtKB-KW"/>
</dbReference>
<reference evidence="10 11" key="1">
    <citation type="journal article" date="2015" name="BMC Genomics">
        <title>Insights from the genome of Ophiocordyceps polyrhachis-furcata to pathogenicity and host specificity in insect fungi.</title>
        <authorList>
            <person name="Wichadakul D."/>
            <person name="Kobmoo N."/>
            <person name="Ingsriswang S."/>
            <person name="Tangphatsornruang S."/>
            <person name="Chantasingh D."/>
            <person name="Luangsa-ard J.J."/>
            <person name="Eurwilaichitr L."/>
        </authorList>
    </citation>
    <scope>NUCLEOTIDE SEQUENCE [LARGE SCALE GENOMIC DNA]</scope>
    <source>
        <strain evidence="10 11">BCC 54312</strain>
    </source>
</reference>
<keyword evidence="6 8" id="KW-0503">Monooxygenase</keyword>
<gene>
    <name evidence="10" type="ORF">L249_3169</name>
</gene>
<dbReference type="GO" id="GO:0020037">
    <property type="term" value="F:heme binding"/>
    <property type="evidence" value="ECO:0007669"/>
    <property type="project" value="InterPro"/>
</dbReference>
<evidence type="ECO:0000256" key="2">
    <source>
        <dbReference type="ARBA" id="ARBA00010617"/>
    </source>
</evidence>
<comment type="similarity">
    <text evidence="2 8">Belongs to the cytochrome P450 family.</text>
</comment>
<evidence type="ECO:0000256" key="7">
    <source>
        <dbReference type="PIRSR" id="PIRSR602403-1"/>
    </source>
</evidence>
<dbReference type="OrthoDB" id="1470350at2759"/>
<keyword evidence="3 7" id="KW-0349">Heme</keyword>
<feature type="transmembrane region" description="Helical" evidence="9">
    <location>
        <begin position="33"/>
        <end position="52"/>
    </location>
</feature>
<name>A0A367LN40_9HYPO</name>
<evidence type="ECO:0000256" key="3">
    <source>
        <dbReference type="ARBA" id="ARBA00022617"/>
    </source>
</evidence>
<accession>A0A367LN40</accession>
<dbReference type="InterPro" id="IPR002403">
    <property type="entry name" value="Cyt_P450_E_grp-IV"/>
</dbReference>
<dbReference type="GO" id="GO:0005506">
    <property type="term" value="F:iron ion binding"/>
    <property type="evidence" value="ECO:0007669"/>
    <property type="project" value="InterPro"/>
</dbReference>
<dbReference type="EMBL" id="LKCN02000001">
    <property type="protein sequence ID" value="RCI15854.1"/>
    <property type="molecule type" value="Genomic_DNA"/>
</dbReference>
<keyword evidence="8" id="KW-0560">Oxidoreductase</keyword>
<comment type="caution">
    <text evidence="10">The sequence shown here is derived from an EMBL/GenBank/DDBJ whole genome shotgun (WGS) entry which is preliminary data.</text>
</comment>
<evidence type="ECO:0000256" key="9">
    <source>
        <dbReference type="SAM" id="Phobius"/>
    </source>
</evidence>
<evidence type="ECO:0000313" key="11">
    <source>
        <dbReference type="Proteomes" id="UP000253664"/>
    </source>
</evidence>
<dbReference type="InterPro" id="IPR036396">
    <property type="entry name" value="Cyt_P450_sf"/>
</dbReference>
<evidence type="ECO:0000256" key="5">
    <source>
        <dbReference type="ARBA" id="ARBA00023004"/>
    </source>
</evidence>
<dbReference type="Pfam" id="PF00067">
    <property type="entry name" value="p450"/>
    <property type="match status" value="1"/>
</dbReference>
<keyword evidence="9" id="KW-0812">Transmembrane</keyword>
<sequence>MFSLQLAYAILVIGTAIFGLFLWSLLQSPLRKVPNAHWTCGISSLWILWARYHNRELALLAEKHQRLGPIVRVGPADLSVSCYDDGIRTIYNGGFEKPAYYDFFLYYAQKNAFCSLSRADHSLRRRRIAPVYTKSALFASESLSTLTHSILYERLVLIIRRDAVSDKATDILSLSYALSLDLLTCFQFGLASGSNFLQAPPASLQTWMEHYEKRYCKLAAFWPQELPRLTLFLQSLGIDMVPESQRLSTKFLEDWLLGLCDRAEAIRLAKDRGVEVHPADVPVVYEILKDKVDTEMPGEKKMEIASELFDEMCLVLAYTIYYISRDSSAQRQLRAELETLDPNMRIPSDGLASGNRLPSPSSLDNLPYLTAILNESLRLRPTSTPLPRITPRDRAVSLAGTDGIPPGTRVNTFQWFIHRDPRNYSDVDEWRPERWTEPASKNGKSPMLWAFGGGSRMCVGASLSYYLSDIAIVMRYILAIIYTNFTSEVVAKRMGTHEPGSKEDEILVQFRKIMP</sequence>
<dbReference type="InterPro" id="IPR050121">
    <property type="entry name" value="Cytochrome_P450_monoxygenase"/>
</dbReference>
<evidence type="ECO:0000313" key="10">
    <source>
        <dbReference type="EMBL" id="RCI15854.1"/>
    </source>
</evidence>
<organism evidence="10 11">
    <name type="scientific">Ophiocordyceps polyrhachis-furcata BCC 54312</name>
    <dbReference type="NCBI Taxonomy" id="1330021"/>
    <lineage>
        <taxon>Eukaryota</taxon>
        <taxon>Fungi</taxon>
        <taxon>Dikarya</taxon>
        <taxon>Ascomycota</taxon>
        <taxon>Pezizomycotina</taxon>
        <taxon>Sordariomycetes</taxon>
        <taxon>Hypocreomycetidae</taxon>
        <taxon>Hypocreales</taxon>
        <taxon>Ophiocordycipitaceae</taxon>
        <taxon>Ophiocordyceps</taxon>
    </lineage>
</organism>
<evidence type="ECO:0000256" key="6">
    <source>
        <dbReference type="ARBA" id="ARBA00023033"/>
    </source>
</evidence>
<dbReference type="PRINTS" id="PR00465">
    <property type="entry name" value="EP450IV"/>
</dbReference>
<proteinExistence type="inferred from homology"/>
<dbReference type="PROSITE" id="PS00086">
    <property type="entry name" value="CYTOCHROME_P450"/>
    <property type="match status" value="1"/>
</dbReference>